<comment type="similarity">
    <text evidence="2">Belongs to the AB hydrolase superfamily. LDAH family.</text>
</comment>
<dbReference type="OrthoDB" id="448051at2759"/>
<evidence type="ECO:0000256" key="1">
    <source>
        <dbReference type="ARBA" id="ARBA00004502"/>
    </source>
</evidence>
<comment type="subcellular location">
    <subcellularLocation>
        <location evidence="1">Lipid droplet</location>
    </subcellularLocation>
</comment>
<dbReference type="GO" id="GO:0005811">
    <property type="term" value="C:lipid droplet"/>
    <property type="evidence" value="ECO:0007669"/>
    <property type="project" value="UniProtKB-SubCell"/>
</dbReference>
<proteinExistence type="inferred from homology"/>
<dbReference type="AlphaFoldDB" id="A0A9Q0RPH3"/>
<evidence type="ECO:0000256" key="8">
    <source>
        <dbReference type="ARBA" id="ARBA00049527"/>
    </source>
</evidence>
<evidence type="ECO:0000256" key="7">
    <source>
        <dbReference type="ARBA" id="ARBA00039150"/>
    </source>
</evidence>
<dbReference type="EMBL" id="JAPWDV010000001">
    <property type="protein sequence ID" value="KAJ6221751.1"/>
    <property type="molecule type" value="Genomic_DNA"/>
</dbReference>
<evidence type="ECO:0000256" key="4">
    <source>
        <dbReference type="ARBA" id="ARBA00022677"/>
    </source>
</evidence>
<dbReference type="Gene3D" id="3.40.50.1820">
    <property type="entry name" value="alpha/beta hydrolase"/>
    <property type="match status" value="1"/>
</dbReference>
<name>A0A9Q0RPH3_BLOTA</name>
<dbReference type="GO" id="GO:0019915">
    <property type="term" value="P:lipid storage"/>
    <property type="evidence" value="ECO:0007669"/>
    <property type="project" value="InterPro"/>
</dbReference>
<dbReference type="Proteomes" id="UP001142055">
    <property type="component" value="Chromosome 1"/>
</dbReference>
<evidence type="ECO:0000256" key="2">
    <source>
        <dbReference type="ARBA" id="ARBA00008300"/>
    </source>
</evidence>
<dbReference type="PANTHER" id="PTHR13390:SF0">
    <property type="entry name" value="LIPID DROPLET-ASSOCIATED HYDROLASE"/>
    <property type="match status" value="1"/>
</dbReference>
<organism evidence="9 10">
    <name type="scientific">Blomia tropicalis</name>
    <name type="common">Mite</name>
    <dbReference type="NCBI Taxonomy" id="40697"/>
    <lineage>
        <taxon>Eukaryota</taxon>
        <taxon>Metazoa</taxon>
        <taxon>Ecdysozoa</taxon>
        <taxon>Arthropoda</taxon>
        <taxon>Chelicerata</taxon>
        <taxon>Arachnida</taxon>
        <taxon>Acari</taxon>
        <taxon>Acariformes</taxon>
        <taxon>Sarcoptiformes</taxon>
        <taxon>Astigmata</taxon>
        <taxon>Glycyphagoidea</taxon>
        <taxon>Echimyopodidae</taxon>
        <taxon>Blomia</taxon>
    </lineage>
</organism>
<dbReference type="SUPFAM" id="SSF53474">
    <property type="entry name" value="alpha/beta-Hydrolases"/>
    <property type="match status" value="1"/>
</dbReference>
<accession>A0A9Q0RPH3</accession>
<evidence type="ECO:0000256" key="5">
    <source>
        <dbReference type="ARBA" id="ARBA00022801"/>
    </source>
</evidence>
<dbReference type="OMA" id="WVPVSYY"/>
<dbReference type="PANTHER" id="PTHR13390">
    <property type="entry name" value="LIPASE"/>
    <property type="match status" value="1"/>
</dbReference>
<sequence length="331" mass="38231">MIKDGFDDPIGIIKFITINGVPTKIVIYDSNPIEIPFDYDRLILMISGNPGEIEYYRNYLWQVHQKTKLPVIGISNSGHNRLPSNLSMPNVYQNGHLYGLNGQIQNKRTFIDQFISKRTKLILLGHSIGTYMIIELLDQFPQINNMVDHCILLMPTIEHIGQTAMGQKVAQYIRWGYYPLLSLAYILDLMTQRFKNILANYVLRKDVPTLTASKYEMSQLVPKSVIEAATNLFNPNCVRALIYMTETEFKQVQEANIEAIDLNKNKLTFLCSENDHWFPKEFFEKLQRRLPDQVDMKLCLGQIIHAFVVDREATEHIANLTFDIIKNVINC</sequence>
<dbReference type="InterPro" id="IPR029058">
    <property type="entry name" value="AB_hydrolase_fold"/>
</dbReference>
<dbReference type="Pfam" id="PF10230">
    <property type="entry name" value="LIDHydrolase"/>
    <property type="match status" value="1"/>
</dbReference>
<gene>
    <name evidence="9" type="ORF">RDWZM_000296</name>
</gene>
<dbReference type="EC" id="3.1.1.13" evidence="7"/>
<dbReference type="GO" id="GO:0004771">
    <property type="term" value="F:sterol ester esterase activity"/>
    <property type="evidence" value="ECO:0007669"/>
    <property type="project" value="UniProtKB-EC"/>
</dbReference>
<keyword evidence="5" id="KW-0378">Hydrolase</keyword>
<keyword evidence="4" id="KW-0551">Lipid droplet</keyword>
<protein>
    <recommendedName>
        <fullName evidence="3">Lipid droplet-associated hydrolase</fullName>
        <ecNumber evidence="7">3.1.1.13</ecNumber>
    </recommendedName>
    <alternativeName>
        <fullName evidence="6">Lipid droplet-associated serine hydrolase</fullName>
    </alternativeName>
</protein>
<dbReference type="InterPro" id="IPR019363">
    <property type="entry name" value="LDAH"/>
</dbReference>
<comment type="catalytic activity">
    <reaction evidence="8">
        <text>a cholesterol ester + H2O = cholesterol + a fatty acid + H(+)</text>
        <dbReference type="Rhea" id="RHEA:36403"/>
        <dbReference type="ChEBI" id="CHEBI:15377"/>
        <dbReference type="ChEBI" id="CHEBI:15378"/>
        <dbReference type="ChEBI" id="CHEBI:16113"/>
        <dbReference type="ChEBI" id="CHEBI:17002"/>
        <dbReference type="ChEBI" id="CHEBI:28868"/>
        <dbReference type="EC" id="3.1.1.13"/>
    </reaction>
    <physiologicalReaction direction="left-to-right" evidence="8">
        <dbReference type="Rhea" id="RHEA:36404"/>
    </physiologicalReaction>
</comment>
<comment type="caution">
    <text evidence="9">The sequence shown here is derived from an EMBL/GenBank/DDBJ whole genome shotgun (WGS) entry which is preliminary data.</text>
</comment>
<evidence type="ECO:0000313" key="9">
    <source>
        <dbReference type="EMBL" id="KAJ6221751.1"/>
    </source>
</evidence>
<evidence type="ECO:0000256" key="3">
    <source>
        <dbReference type="ARBA" id="ARBA00019242"/>
    </source>
</evidence>
<evidence type="ECO:0000256" key="6">
    <source>
        <dbReference type="ARBA" id="ARBA00031924"/>
    </source>
</evidence>
<keyword evidence="10" id="KW-1185">Reference proteome</keyword>
<evidence type="ECO:0000313" key="10">
    <source>
        <dbReference type="Proteomes" id="UP001142055"/>
    </source>
</evidence>
<reference evidence="9" key="1">
    <citation type="submission" date="2022-12" db="EMBL/GenBank/DDBJ databases">
        <title>Genome assemblies of Blomia tropicalis.</title>
        <authorList>
            <person name="Cui Y."/>
        </authorList>
    </citation>
    <scope>NUCLEOTIDE SEQUENCE</scope>
    <source>
        <tissue evidence="9">Adult mites</tissue>
    </source>
</reference>